<comment type="caution">
    <text evidence="2">The sequence shown here is derived from an EMBL/GenBank/DDBJ whole genome shotgun (WGS) entry which is preliminary data.</text>
</comment>
<dbReference type="EMBL" id="JAVKGR010000001">
    <property type="protein sequence ID" value="MDR8018009.1"/>
    <property type="molecule type" value="Genomic_DNA"/>
</dbReference>
<protein>
    <submittedName>
        <fullName evidence="2">Uncharacterized protein</fullName>
    </submittedName>
</protein>
<feature type="region of interest" description="Disordered" evidence="1">
    <location>
        <begin position="174"/>
        <end position="211"/>
    </location>
</feature>
<gene>
    <name evidence="2" type="ORF">RIL96_00310</name>
</gene>
<evidence type="ECO:0000313" key="3">
    <source>
        <dbReference type="Proteomes" id="UP001251870"/>
    </source>
</evidence>
<sequence length="211" mass="22730">MTVWLLCCGISLINPPDTAVQTVSLFAVYAVFVFGFLGMMSGEVLIVCARGLIIGSTALGLRPYVVRFEQMTPGGVVPLRRARRLPRQLGFQGVRSTFRTNPWIDRAVYLTGPSAAQARRHRALIAPVIDGGAWTADDKHMWLIGVNRAPEEAVAAIASAARASGHTALARAAEEAAQQPVRTLTGRPRDAAEQIPGLHPGIAEALRRRDS</sequence>
<dbReference type="RefSeq" id="WP_310547002.1">
    <property type="nucleotide sequence ID" value="NZ_JAVKGR010000001.1"/>
</dbReference>
<organism evidence="2 3">
    <name type="scientific">Nesterenkonia aerolata</name>
    <dbReference type="NCBI Taxonomy" id="3074079"/>
    <lineage>
        <taxon>Bacteria</taxon>
        <taxon>Bacillati</taxon>
        <taxon>Actinomycetota</taxon>
        <taxon>Actinomycetes</taxon>
        <taxon>Micrococcales</taxon>
        <taxon>Micrococcaceae</taxon>
        <taxon>Nesterenkonia</taxon>
    </lineage>
</organism>
<proteinExistence type="predicted"/>
<accession>A0ABU2DNC1</accession>
<reference evidence="2 3" key="1">
    <citation type="submission" date="2023-09" db="EMBL/GenBank/DDBJ databases">
        <title>Description of three actinobacteria isolated from air of manufacturing shop in a pharmaceutical factory.</title>
        <authorList>
            <person name="Zhang D.-F."/>
        </authorList>
    </citation>
    <scope>NUCLEOTIDE SEQUENCE [LARGE SCALE GENOMIC DNA]</scope>
    <source>
        <strain evidence="2 3">LY-0111</strain>
    </source>
</reference>
<dbReference type="Proteomes" id="UP001251870">
    <property type="component" value="Unassembled WGS sequence"/>
</dbReference>
<evidence type="ECO:0000313" key="2">
    <source>
        <dbReference type="EMBL" id="MDR8018009.1"/>
    </source>
</evidence>
<evidence type="ECO:0000256" key="1">
    <source>
        <dbReference type="SAM" id="MobiDB-lite"/>
    </source>
</evidence>
<name>A0ABU2DNC1_9MICC</name>
<keyword evidence="3" id="KW-1185">Reference proteome</keyword>